<gene>
    <name evidence="1" type="ORF">BBD42_02130</name>
</gene>
<organism evidence="1">
    <name type="scientific">Paenibacillus sp. BIHB 4019</name>
    <dbReference type="NCBI Taxonomy" id="1870819"/>
    <lineage>
        <taxon>Bacteria</taxon>
        <taxon>Bacillati</taxon>
        <taxon>Bacillota</taxon>
        <taxon>Bacilli</taxon>
        <taxon>Bacillales</taxon>
        <taxon>Paenibacillaceae</taxon>
        <taxon>Paenibacillus</taxon>
    </lineage>
</organism>
<dbReference type="EMBL" id="CP016808">
    <property type="protein sequence ID" value="ANY65401.1"/>
    <property type="molecule type" value="Genomic_DNA"/>
</dbReference>
<evidence type="ECO:0000313" key="1">
    <source>
        <dbReference type="EMBL" id="ANY65401.1"/>
    </source>
</evidence>
<dbReference type="InterPro" id="IPR037883">
    <property type="entry name" value="Knr4/Smi1-like_sf"/>
</dbReference>
<protein>
    <submittedName>
        <fullName evidence="1">Uncharacterized protein</fullName>
    </submittedName>
</protein>
<proteinExistence type="predicted"/>
<sequence>MQITLPKASQLPKDFKYPDAFLKTVRLHLVDFDIWNVMNGEQVLQRLKGLQERYPNRILIPFARRMDNDDLACFEVGKTEEIQIVHDFSSPGYEQRKSYMTFWDWFKDAIDEMIDFE</sequence>
<dbReference type="RefSeq" id="WP_099516799.1">
    <property type="nucleotide sequence ID" value="NZ_CP016808.1"/>
</dbReference>
<name>A0A1B2DCG5_9BACL</name>
<reference evidence="1" key="1">
    <citation type="submission" date="2016-08" db="EMBL/GenBank/DDBJ databases">
        <title>Complete Genome Seqeunce of Paenibacillus sp. BIHB 4019 from tea rhizoplane.</title>
        <authorList>
            <person name="Thakur R."/>
            <person name="Swarnkar M.K."/>
            <person name="Gulati A."/>
        </authorList>
    </citation>
    <scope>NUCLEOTIDE SEQUENCE [LARGE SCALE GENOMIC DNA]</scope>
    <source>
        <strain evidence="1">BIHB4019</strain>
    </source>
</reference>
<dbReference type="SUPFAM" id="SSF160631">
    <property type="entry name" value="SMI1/KNR4-like"/>
    <property type="match status" value="1"/>
</dbReference>
<accession>A0A1B2DCG5</accession>
<dbReference type="AlphaFoldDB" id="A0A1B2DCG5"/>